<dbReference type="CDD" id="cd05233">
    <property type="entry name" value="SDR_c"/>
    <property type="match status" value="1"/>
</dbReference>
<gene>
    <name evidence="3" type="ORF">UFOPK3376_01427</name>
</gene>
<proteinExistence type="inferred from homology"/>
<evidence type="ECO:0000256" key="2">
    <source>
        <dbReference type="ARBA" id="ARBA00023002"/>
    </source>
</evidence>
<dbReference type="PRINTS" id="PR00081">
    <property type="entry name" value="GDHRDH"/>
</dbReference>
<dbReference type="SUPFAM" id="SSF51735">
    <property type="entry name" value="NAD(P)-binding Rossmann-fold domains"/>
    <property type="match status" value="1"/>
</dbReference>
<dbReference type="FunFam" id="3.40.50.720:FF:000084">
    <property type="entry name" value="Short-chain dehydrogenase reductase"/>
    <property type="match status" value="1"/>
</dbReference>
<dbReference type="PANTHER" id="PTHR43639">
    <property type="entry name" value="OXIDOREDUCTASE, SHORT-CHAIN DEHYDROGENASE/REDUCTASE FAMILY (AFU_ORTHOLOGUE AFUA_5G02870)"/>
    <property type="match status" value="1"/>
</dbReference>
<comment type="similarity">
    <text evidence="1">Belongs to the short-chain dehydrogenases/reductases (SDR) family.</text>
</comment>
<evidence type="ECO:0000256" key="1">
    <source>
        <dbReference type="ARBA" id="ARBA00006484"/>
    </source>
</evidence>
<keyword evidence="2" id="KW-0560">Oxidoreductase</keyword>
<dbReference type="Pfam" id="PF13561">
    <property type="entry name" value="adh_short_C2"/>
    <property type="match status" value="1"/>
</dbReference>
<name>A0A6J7EFP3_9ZZZZ</name>
<dbReference type="EMBL" id="CAFBLP010000032">
    <property type="protein sequence ID" value="CAB4880090.1"/>
    <property type="molecule type" value="Genomic_DNA"/>
</dbReference>
<evidence type="ECO:0000313" key="3">
    <source>
        <dbReference type="EMBL" id="CAB4880090.1"/>
    </source>
</evidence>
<sequence length="262" mass="27356">MSVMQMFRVDGQTAFVNGAGRGIGAACALALAEAGADVAIRARTLEQLEEVADGVRSLGRRVLVLQATDEPGDDVAALDRAVSEFGSLGILVNVVGGAMPGPFLKGSDRKLNEAFDFNVTLPVRMCRAVVPHMLAAGGGSIVNITSAVGHLVSRGFSTYGTVKAALDHATRLMAADLSPRIRVNGVAPGAIHTDSLEVIMRNPEVREAIESATPMRRLGVADDIAAAVLYLCSPASSYVTGQILDVDGGVRVPNFQMPFADL</sequence>
<reference evidence="3" key="1">
    <citation type="submission" date="2020-05" db="EMBL/GenBank/DDBJ databases">
        <authorList>
            <person name="Chiriac C."/>
            <person name="Salcher M."/>
            <person name="Ghai R."/>
            <person name="Kavagutti S V."/>
        </authorList>
    </citation>
    <scope>NUCLEOTIDE SEQUENCE</scope>
</reference>
<protein>
    <submittedName>
        <fullName evidence="3">Unannotated protein</fullName>
    </submittedName>
</protein>
<organism evidence="3">
    <name type="scientific">freshwater metagenome</name>
    <dbReference type="NCBI Taxonomy" id="449393"/>
    <lineage>
        <taxon>unclassified sequences</taxon>
        <taxon>metagenomes</taxon>
        <taxon>ecological metagenomes</taxon>
    </lineage>
</organism>
<dbReference type="Gene3D" id="3.40.50.720">
    <property type="entry name" value="NAD(P)-binding Rossmann-like Domain"/>
    <property type="match status" value="1"/>
</dbReference>
<accession>A0A6J7EFP3</accession>
<dbReference type="PANTHER" id="PTHR43639:SF1">
    <property type="entry name" value="SHORT-CHAIN DEHYDROGENASE_REDUCTASE FAMILY PROTEIN"/>
    <property type="match status" value="1"/>
</dbReference>
<dbReference type="InterPro" id="IPR036291">
    <property type="entry name" value="NAD(P)-bd_dom_sf"/>
</dbReference>
<dbReference type="GO" id="GO:0016491">
    <property type="term" value="F:oxidoreductase activity"/>
    <property type="evidence" value="ECO:0007669"/>
    <property type="project" value="UniProtKB-KW"/>
</dbReference>
<dbReference type="InterPro" id="IPR002347">
    <property type="entry name" value="SDR_fam"/>
</dbReference>
<dbReference type="AlphaFoldDB" id="A0A6J7EFP3"/>